<evidence type="ECO:0000313" key="4">
    <source>
        <dbReference type="EMBL" id="PAV18122.1"/>
    </source>
</evidence>
<dbReference type="Pfam" id="PF26113">
    <property type="entry name" value="GH16_XgeA"/>
    <property type="match status" value="1"/>
</dbReference>
<dbReference type="Proteomes" id="UP000217199">
    <property type="component" value="Unassembled WGS sequence"/>
</dbReference>
<dbReference type="EMBL" id="NBII01000006">
    <property type="protein sequence ID" value="PAV18122.1"/>
    <property type="molecule type" value="Genomic_DNA"/>
</dbReference>
<sequence>MSISTVLLGLASIFLTTAKAANLTLSKEYSGSTFFNDWTYIAGTDTNTTGNVLFQTREQATDLTYINSDGNAIIKVDNTTSGVGNSTYGRASIKIMSNDKVSQGSLVVMDAVHVPYGCSVWPAFWMSGSNWPYDGEIDVFENVNLASYNRYTLHTTEGCTHPDNSSSTSIETGTLITADCNNATNSNEGCVVQDPSTKSYGSGFANYGGGVFAALWNADGIKTWFFDRSSIPDDIDDSPNPDNWTTPTAFWPTSSCDVGKYFGDQTLIFDITLCGNFAGEATVFAETCSGTCTDLIQDPTNYNNAYFEVSYVRVFTGDSTSSAESRRFSILDIHAIGIVALISSLILLLS</sequence>
<dbReference type="PROSITE" id="PS51762">
    <property type="entry name" value="GH16_2"/>
    <property type="match status" value="1"/>
</dbReference>
<feature type="domain" description="GH16" evidence="3">
    <location>
        <begin position="18"/>
        <end position="320"/>
    </location>
</feature>
<reference evidence="4 5" key="1">
    <citation type="journal article" date="2017" name="Mol. Ecol.">
        <title>Comparative and population genomic landscape of Phellinus noxius: A hypervariable fungus causing root rot in trees.</title>
        <authorList>
            <person name="Chung C.L."/>
            <person name="Lee T.J."/>
            <person name="Akiba M."/>
            <person name="Lee H.H."/>
            <person name="Kuo T.H."/>
            <person name="Liu D."/>
            <person name="Ke H.M."/>
            <person name="Yokoi T."/>
            <person name="Roa M.B."/>
            <person name="Lu M.J."/>
            <person name="Chang Y.Y."/>
            <person name="Ann P.J."/>
            <person name="Tsai J.N."/>
            <person name="Chen C.Y."/>
            <person name="Tzean S.S."/>
            <person name="Ota Y."/>
            <person name="Hattori T."/>
            <person name="Sahashi N."/>
            <person name="Liou R.F."/>
            <person name="Kikuchi T."/>
            <person name="Tsai I.J."/>
        </authorList>
    </citation>
    <scope>NUCLEOTIDE SEQUENCE [LARGE SCALE GENOMIC DNA]</scope>
    <source>
        <strain evidence="4 5">FFPRI411160</strain>
    </source>
</reference>
<keyword evidence="5" id="KW-1185">Reference proteome</keyword>
<gene>
    <name evidence="4" type="ORF">PNOK_0660800</name>
</gene>
<feature type="signal peptide" evidence="2">
    <location>
        <begin position="1"/>
        <end position="20"/>
    </location>
</feature>
<feature type="transmembrane region" description="Helical" evidence="1">
    <location>
        <begin position="328"/>
        <end position="349"/>
    </location>
</feature>
<dbReference type="InterPro" id="IPR000757">
    <property type="entry name" value="Beta-glucanase-like"/>
</dbReference>
<evidence type="ECO:0000256" key="2">
    <source>
        <dbReference type="SAM" id="SignalP"/>
    </source>
</evidence>
<accession>A0A286UER8</accession>
<organism evidence="4 5">
    <name type="scientific">Pyrrhoderma noxium</name>
    <dbReference type="NCBI Taxonomy" id="2282107"/>
    <lineage>
        <taxon>Eukaryota</taxon>
        <taxon>Fungi</taxon>
        <taxon>Dikarya</taxon>
        <taxon>Basidiomycota</taxon>
        <taxon>Agaricomycotina</taxon>
        <taxon>Agaricomycetes</taxon>
        <taxon>Hymenochaetales</taxon>
        <taxon>Hymenochaetaceae</taxon>
        <taxon>Pyrrhoderma</taxon>
    </lineage>
</organism>
<name>A0A286UER8_9AGAM</name>
<keyword evidence="2" id="KW-0732">Signal</keyword>
<dbReference type="OrthoDB" id="192832at2759"/>
<keyword evidence="1" id="KW-0472">Membrane</keyword>
<proteinExistence type="predicted"/>
<dbReference type="CDD" id="cd02181">
    <property type="entry name" value="GH16_fungal_Lam16A_glucanase"/>
    <property type="match status" value="1"/>
</dbReference>
<dbReference type="GO" id="GO:0009251">
    <property type="term" value="P:glucan catabolic process"/>
    <property type="evidence" value="ECO:0007669"/>
    <property type="project" value="TreeGrafter"/>
</dbReference>
<keyword evidence="1" id="KW-0812">Transmembrane</keyword>
<dbReference type="STRING" id="2282107.A0A286UER8"/>
<evidence type="ECO:0000313" key="5">
    <source>
        <dbReference type="Proteomes" id="UP000217199"/>
    </source>
</evidence>
<keyword evidence="4" id="KW-0378">Hydrolase</keyword>
<evidence type="ECO:0000256" key="1">
    <source>
        <dbReference type="SAM" id="Phobius"/>
    </source>
</evidence>
<keyword evidence="1" id="KW-1133">Transmembrane helix</keyword>
<dbReference type="InParanoid" id="A0A286UER8"/>
<dbReference type="PANTHER" id="PTHR10963:SF24">
    <property type="entry name" value="GLYCOSIDASE C21B10.07-RELATED"/>
    <property type="match status" value="1"/>
</dbReference>
<comment type="caution">
    <text evidence="4">The sequence shown here is derived from an EMBL/GenBank/DDBJ whole genome shotgun (WGS) entry which is preliminary data.</text>
</comment>
<dbReference type="InterPro" id="IPR050546">
    <property type="entry name" value="Glycosyl_Hydrlase_16"/>
</dbReference>
<feature type="chain" id="PRO_5013823723" evidence="2">
    <location>
        <begin position="21"/>
        <end position="350"/>
    </location>
</feature>
<dbReference type="AlphaFoldDB" id="A0A286UER8"/>
<dbReference type="PANTHER" id="PTHR10963">
    <property type="entry name" value="GLYCOSYL HYDROLASE-RELATED"/>
    <property type="match status" value="1"/>
</dbReference>
<dbReference type="InterPro" id="IPR013320">
    <property type="entry name" value="ConA-like_dom_sf"/>
</dbReference>
<evidence type="ECO:0000259" key="3">
    <source>
        <dbReference type="PROSITE" id="PS51762"/>
    </source>
</evidence>
<dbReference type="Gene3D" id="2.60.120.200">
    <property type="match status" value="1"/>
</dbReference>
<protein>
    <submittedName>
        <fullName evidence="4">Glycoside hydrolase family 16</fullName>
    </submittedName>
</protein>
<dbReference type="GO" id="GO:0004553">
    <property type="term" value="F:hydrolase activity, hydrolyzing O-glycosyl compounds"/>
    <property type="evidence" value="ECO:0007669"/>
    <property type="project" value="InterPro"/>
</dbReference>
<dbReference type="SUPFAM" id="SSF49899">
    <property type="entry name" value="Concanavalin A-like lectins/glucanases"/>
    <property type="match status" value="1"/>
</dbReference>